<sequence>MNADIDIFGVYVPSLMILALLAVITNLLLRSVLARVGVYRLVWHRSLFDLALFVIVLSGLFSIFQRFAS</sequence>
<dbReference type="EMBL" id="PUEJ01000013">
    <property type="protein sequence ID" value="PRH84444.1"/>
    <property type="molecule type" value="Genomic_DNA"/>
</dbReference>
<evidence type="ECO:0000256" key="4">
    <source>
        <dbReference type="ARBA" id="ARBA00023136"/>
    </source>
</evidence>
<dbReference type="OrthoDB" id="7021192at2"/>
<keyword evidence="7" id="KW-1185">Reference proteome</keyword>
<keyword evidence="4 5" id="KW-0472">Membrane</keyword>
<dbReference type="RefSeq" id="WP_105865102.1">
    <property type="nucleotide sequence ID" value="NZ_PUEJ01000013.1"/>
</dbReference>
<dbReference type="Proteomes" id="UP000237682">
    <property type="component" value="Unassembled WGS sequence"/>
</dbReference>
<accession>A0A2S9Q582</accession>
<evidence type="ECO:0000313" key="6">
    <source>
        <dbReference type="EMBL" id="PRH84444.1"/>
    </source>
</evidence>
<dbReference type="Pfam" id="PF07869">
    <property type="entry name" value="DUF1656"/>
    <property type="match status" value="1"/>
</dbReference>
<proteinExistence type="predicted"/>
<evidence type="ECO:0000313" key="7">
    <source>
        <dbReference type="Proteomes" id="UP000237682"/>
    </source>
</evidence>
<dbReference type="InterPro" id="IPR012451">
    <property type="entry name" value="DUF1656"/>
</dbReference>
<dbReference type="AlphaFoldDB" id="A0A2S9Q582"/>
<keyword evidence="1" id="KW-1003">Cell membrane</keyword>
<comment type="caution">
    <text evidence="6">The sequence shown here is derived from an EMBL/GenBank/DDBJ whole genome shotgun (WGS) entry which is preliminary data.</text>
</comment>
<evidence type="ECO:0000256" key="2">
    <source>
        <dbReference type="ARBA" id="ARBA00022692"/>
    </source>
</evidence>
<keyword evidence="3 5" id="KW-1133">Transmembrane helix</keyword>
<name>A0A2S9Q582_9HYPH</name>
<reference evidence="6 7" key="1">
    <citation type="submission" date="2018-02" db="EMBL/GenBank/DDBJ databases">
        <title>Whole genome sequencing of endophytic bacterium.</title>
        <authorList>
            <person name="Eedara R."/>
            <person name="Podile A.R."/>
        </authorList>
    </citation>
    <scope>NUCLEOTIDE SEQUENCE [LARGE SCALE GENOMIC DNA]</scope>
    <source>
        <strain evidence="6 7">RP1T</strain>
    </source>
</reference>
<evidence type="ECO:0000256" key="5">
    <source>
        <dbReference type="SAM" id="Phobius"/>
    </source>
</evidence>
<protein>
    <submittedName>
        <fullName evidence="6">DUF1656 domain-containing protein</fullName>
    </submittedName>
</protein>
<evidence type="ECO:0000256" key="1">
    <source>
        <dbReference type="ARBA" id="ARBA00022475"/>
    </source>
</evidence>
<feature type="transmembrane region" description="Helical" evidence="5">
    <location>
        <begin position="6"/>
        <end position="29"/>
    </location>
</feature>
<organism evidence="6 7">
    <name type="scientific">Labrys okinawensis</name>
    <dbReference type="NCBI Taxonomy" id="346911"/>
    <lineage>
        <taxon>Bacteria</taxon>
        <taxon>Pseudomonadati</taxon>
        <taxon>Pseudomonadota</taxon>
        <taxon>Alphaproteobacteria</taxon>
        <taxon>Hyphomicrobiales</taxon>
        <taxon>Xanthobacteraceae</taxon>
        <taxon>Labrys</taxon>
    </lineage>
</organism>
<feature type="transmembrane region" description="Helical" evidence="5">
    <location>
        <begin position="50"/>
        <end position="68"/>
    </location>
</feature>
<evidence type="ECO:0000256" key="3">
    <source>
        <dbReference type="ARBA" id="ARBA00022989"/>
    </source>
</evidence>
<gene>
    <name evidence="6" type="ORF">C5L14_26700</name>
</gene>
<keyword evidence="2 5" id="KW-0812">Transmembrane</keyword>